<reference evidence="4 5" key="1">
    <citation type="submission" date="2017-01" db="EMBL/GenBank/DDBJ databases">
        <authorList>
            <person name="Mah S.A."/>
            <person name="Swanson W.J."/>
            <person name="Moy G.W."/>
            <person name="Vacquier V.D."/>
        </authorList>
    </citation>
    <scope>NUCLEOTIDE SEQUENCE [LARGE SCALE GENOMIC DNA]</scope>
    <source>
        <strain evidence="4 5">DSM 45758</strain>
    </source>
</reference>
<sequence length="308" mass="33061">MKVWIPHEAGLALLGELPPQVTVEVAERPEELPSEPADVRFWVPPFLAGGDATAFLNELPDLSVVQLLSAGADAWVGRTPEGVTLCDARGVHDPSTAEWVVTAILTQLRSFPAFVRAQARREWAYGDVTPTDELTGKRVLIVGAGSIGTAVRDRLAPFGVDFTLVARTARPEQGVHAVEELPELLPEADVVVVLVPLTERTRGLIDAKFLALMRDGALLVNAARGPVAITDELTAELATGRIAAALDVTDPEPLPADHSLWEMPNVLITPHVAGSVRGLLPRAYRLVGDQVRRFATGQPLINVVVDGY</sequence>
<dbReference type="Pfam" id="PF02826">
    <property type="entry name" value="2-Hacid_dh_C"/>
    <property type="match status" value="1"/>
</dbReference>
<dbReference type="Gene3D" id="3.40.50.720">
    <property type="entry name" value="NAD(P)-binding Rossmann-like Domain"/>
    <property type="match status" value="2"/>
</dbReference>
<dbReference type="GO" id="GO:0051287">
    <property type="term" value="F:NAD binding"/>
    <property type="evidence" value="ECO:0007669"/>
    <property type="project" value="InterPro"/>
</dbReference>
<gene>
    <name evidence="4" type="ORF">SAMN05444858_106156</name>
</gene>
<proteinExistence type="predicted"/>
<dbReference type="STRING" id="1198245.SAMN05444858_106156"/>
<dbReference type="EMBL" id="FTNF01000006">
    <property type="protein sequence ID" value="SIR09916.1"/>
    <property type="molecule type" value="Genomic_DNA"/>
</dbReference>
<evidence type="ECO:0000259" key="3">
    <source>
        <dbReference type="Pfam" id="PF02826"/>
    </source>
</evidence>
<organism evidence="4 5">
    <name type="scientific">Micromonospora avicenniae</name>
    <dbReference type="NCBI Taxonomy" id="1198245"/>
    <lineage>
        <taxon>Bacteria</taxon>
        <taxon>Bacillati</taxon>
        <taxon>Actinomycetota</taxon>
        <taxon>Actinomycetes</taxon>
        <taxon>Micromonosporales</taxon>
        <taxon>Micromonosporaceae</taxon>
        <taxon>Micromonospora</taxon>
    </lineage>
</organism>
<name>A0A1N6Y5W4_9ACTN</name>
<evidence type="ECO:0000256" key="2">
    <source>
        <dbReference type="ARBA" id="ARBA00023027"/>
    </source>
</evidence>
<dbReference type="PANTHER" id="PTHR43333:SF1">
    <property type="entry name" value="D-ISOMER SPECIFIC 2-HYDROXYACID DEHYDROGENASE NAD-BINDING DOMAIN-CONTAINING PROTEIN"/>
    <property type="match status" value="1"/>
</dbReference>
<dbReference type="CDD" id="cd12166">
    <property type="entry name" value="2-Hacid_dh_7"/>
    <property type="match status" value="1"/>
</dbReference>
<dbReference type="GO" id="GO:0016491">
    <property type="term" value="F:oxidoreductase activity"/>
    <property type="evidence" value="ECO:0007669"/>
    <property type="project" value="UniProtKB-KW"/>
</dbReference>
<keyword evidence="2" id="KW-0520">NAD</keyword>
<dbReference type="Proteomes" id="UP000186004">
    <property type="component" value="Unassembled WGS sequence"/>
</dbReference>
<evidence type="ECO:0000313" key="5">
    <source>
        <dbReference type="Proteomes" id="UP000186004"/>
    </source>
</evidence>
<keyword evidence="5" id="KW-1185">Reference proteome</keyword>
<dbReference type="AlphaFoldDB" id="A0A1N6Y5W4"/>
<feature type="domain" description="D-isomer specific 2-hydroxyacid dehydrogenase NAD-binding" evidence="3">
    <location>
        <begin position="102"/>
        <end position="273"/>
    </location>
</feature>
<evidence type="ECO:0000313" key="4">
    <source>
        <dbReference type="EMBL" id="SIR09916.1"/>
    </source>
</evidence>
<dbReference type="RefSeq" id="WP_076470433.1">
    <property type="nucleotide sequence ID" value="NZ_FTNF01000006.1"/>
</dbReference>
<dbReference type="SUPFAM" id="SSF51735">
    <property type="entry name" value="NAD(P)-binding Rossmann-fold domains"/>
    <property type="match status" value="1"/>
</dbReference>
<dbReference type="InterPro" id="IPR006140">
    <property type="entry name" value="D-isomer_DH_NAD-bd"/>
</dbReference>
<keyword evidence="1" id="KW-0560">Oxidoreductase</keyword>
<evidence type="ECO:0000256" key="1">
    <source>
        <dbReference type="ARBA" id="ARBA00023002"/>
    </source>
</evidence>
<accession>A0A1N6Y5W4</accession>
<protein>
    <submittedName>
        <fullName evidence="4">Phosphoglycerate dehydrogenase</fullName>
    </submittedName>
</protein>
<dbReference type="PANTHER" id="PTHR43333">
    <property type="entry name" value="2-HACID_DH_C DOMAIN-CONTAINING PROTEIN"/>
    <property type="match status" value="1"/>
</dbReference>
<dbReference type="InterPro" id="IPR036291">
    <property type="entry name" value="NAD(P)-bd_dom_sf"/>
</dbReference>
<dbReference type="OrthoDB" id="4324715at2"/>